<organism evidence="2 5">
    <name type="scientific">Deinococcus wulumuqiensis</name>
    <dbReference type="NCBI Taxonomy" id="980427"/>
    <lineage>
        <taxon>Bacteria</taxon>
        <taxon>Thermotogati</taxon>
        <taxon>Deinococcota</taxon>
        <taxon>Deinococci</taxon>
        <taxon>Deinococcales</taxon>
        <taxon>Deinococcaceae</taxon>
        <taxon>Deinococcus</taxon>
    </lineage>
</organism>
<keyword evidence="4" id="KW-1185">Reference proteome</keyword>
<protein>
    <recommendedName>
        <fullName evidence="1">PatA-like N-terminal domain-containing protein</fullName>
    </recommendedName>
</protein>
<dbReference type="AlphaFoldDB" id="A0AAV4K6V8"/>
<dbReference type="Pfam" id="PF14332">
    <property type="entry name" value="DUF4388"/>
    <property type="match status" value="1"/>
</dbReference>
<feature type="domain" description="PatA-like N-terminal" evidence="1">
    <location>
        <begin position="2"/>
        <end position="129"/>
    </location>
</feature>
<evidence type="ECO:0000313" key="4">
    <source>
        <dbReference type="Proteomes" id="UP000630135"/>
    </source>
</evidence>
<name>A0AAV4K6V8_9DEIO</name>
<dbReference type="RefSeq" id="WP_017871200.1">
    <property type="nucleotide sequence ID" value="NZ_BMLZ01000043.1"/>
</dbReference>
<dbReference type="EMBL" id="BMLZ01000043">
    <property type="protein sequence ID" value="GGP30924.1"/>
    <property type="molecule type" value="Genomic_DNA"/>
</dbReference>
<evidence type="ECO:0000313" key="2">
    <source>
        <dbReference type="EMBL" id="GGI91078.1"/>
    </source>
</evidence>
<dbReference type="Proteomes" id="UP000652720">
    <property type="component" value="Unassembled WGS sequence"/>
</dbReference>
<dbReference type="GeneID" id="59166333"/>
<dbReference type="Proteomes" id="UP000630135">
    <property type="component" value="Unassembled WGS sequence"/>
</dbReference>
<evidence type="ECO:0000313" key="5">
    <source>
        <dbReference type="Proteomes" id="UP000652720"/>
    </source>
</evidence>
<gene>
    <name evidence="3" type="ORF">GCM10008021_25750</name>
    <name evidence="2" type="ORF">GCM10010914_26830</name>
</gene>
<evidence type="ECO:0000313" key="3">
    <source>
        <dbReference type="EMBL" id="GGP30924.1"/>
    </source>
</evidence>
<reference evidence="3" key="1">
    <citation type="journal article" date="2014" name="Int. J. Syst. Evol. Microbiol.">
        <title>Complete genome of a new Firmicutes species belonging to the dominant human colonic microbiota ('Ruminococcus bicirculans') reveals two chromosomes and a selective capacity to utilize plant glucans.</title>
        <authorList>
            <consortium name="NISC Comparative Sequencing Program"/>
            <person name="Wegmann U."/>
            <person name="Louis P."/>
            <person name="Goesmann A."/>
            <person name="Henrissat B."/>
            <person name="Duncan S.H."/>
            <person name="Flint H.J."/>
        </authorList>
    </citation>
    <scope>NUCLEOTIDE SEQUENCE</scope>
    <source>
        <strain evidence="3">CGMCC 1.8884</strain>
    </source>
</reference>
<accession>A0AAV4K6V8</accession>
<reference evidence="4" key="3">
    <citation type="journal article" date="2019" name="Int. J. Syst. Evol. Microbiol.">
        <title>The Global Catalogue of Microorganisms (GCM) 10K type strain sequencing project: providing services to taxonomists for standard genome sequencing and annotation.</title>
        <authorList>
            <consortium name="The Broad Institute Genomics Platform"/>
            <consortium name="The Broad Institute Genome Sequencing Center for Infectious Disease"/>
            <person name="Wu L."/>
            <person name="Ma J."/>
        </authorList>
    </citation>
    <scope>NUCLEOTIDE SEQUENCE [LARGE SCALE GENOMIC DNA]</scope>
    <source>
        <strain evidence="4">CGMCC 1.8884</strain>
    </source>
</reference>
<reference evidence="2" key="2">
    <citation type="journal article" date="2014" name="Int. J. Syst. Evol. Microbiol.">
        <title>Complete genome sequence of Corynebacterium casei LMG S-19264T (=DSM 44701T), isolated from a smear-ripened cheese.</title>
        <authorList>
            <consortium name="US DOE Joint Genome Institute (JGI-PGF)"/>
            <person name="Walter F."/>
            <person name="Albersmeier A."/>
            <person name="Kalinowski J."/>
            <person name="Ruckert C."/>
        </authorList>
    </citation>
    <scope>NUCLEOTIDE SEQUENCE</scope>
    <source>
        <strain evidence="2">CGMCC 1.8885</strain>
    </source>
</reference>
<dbReference type="EMBL" id="BMMA01000035">
    <property type="protein sequence ID" value="GGI91078.1"/>
    <property type="molecule type" value="Genomic_DNA"/>
</dbReference>
<reference evidence="2" key="4">
    <citation type="submission" date="2023-08" db="EMBL/GenBank/DDBJ databases">
        <authorList>
            <person name="Sun Q."/>
            <person name="Zhou Y."/>
        </authorList>
    </citation>
    <scope>NUCLEOTIDE SEQUENCE</scope>
    <source>
        <strain evidence="3">CGMCC 1.8884</strain>
        <strain evidence="2">CGMCC 1.8885</strain>
    </source>
</reference>
<dbReference type="InterPro" id="IPR025497">
    <property type="entry name" value="PatA-like_N"/>
</dbReference>
<proteinExistence type="predicted"/>
<evidence type="ECO:0000259" key="1">
    <source>
        <dbReference type="Pfam" id="PF14332"/>
    </source>
</evidence>
<comment type="caution">
    <text evidence="2">The sequence shown here is derived from an EMBL/GenBank/DDBJ whole genome shotgun (WGS) entry which is preliminary data.</text>
</comment>
<sequence length="270" mass="30525">MLSFVLSRRMSTRLTVRKLNITLYIHEGRLEAASGYVHLGDVLVGQGVIEPDVRLPTLTPEESFGHHLLRQRRITGLQLRNALRQQAQETLLFLLPQPDLDYDLQDARPLPVPNANLEGQELLTQMLAQQPLSMRTAYQLSDVKEAVSLEPACWQLLRWINGRRTLGRVIELAALPLEAAQEAARSLLQRGLIEQTPVLGLRFIVPRRLPLDSTKHPPGGIRANLFLRHIDGQRSVWDIREKLACPPEEVIEHLTKRRNVFLASGASAKH</sequence>